<feature type="compositionally biased region" description="Polar residues" evidence="1">
    <location>
        <begin position="1"/>
        <end position="16"/>
    </location>
</feature>
<dbReference type="EMBL" id="JANPWB010000004">
    <property type="protein sequence ID" value="KAJ1192375.1"/>
    <property type="molecule type" value="Genomic_DNA"/>
</dbReference>
<dbReference type="AlphaFoldDB" id="A0AAV7UW18"/>
<proteinExistence type="predicted"/>
<comment type="caution">
    <text evidence="2">The sequence shown here is derived from an EMBL/GenBank/DDBJ whole genome shotgun (WGS) entry which is preliminary data.</text>
</comment>
<feature type="compositionally biased region" description="Polar residues" evidence="1">
    <location>
        <begin position="268"/>
        <end position="279"/>
    </location>
</feature>
<protein>
    <submittedName>
        <fullName evidence="2">Uncharacterized protein</fullName>
    </submittedName>
</protein>
<reference evidence="2" key="1">
    <citation type="journal article" date="2022" name="bioRxiv">
        <title>Sequencing and chromosome-scale assembly of the giantPleurodeles waltlgenome.</title>
        <authorList>
            <person name="Brown T."/>
            <person name="Elewa A."/>
            <person name="Iarovenko S."/>
            <person name="Subramanian E."/>
            <person name="Araus A.J."/>
            <person name="Petzold A."/>
            <person name="Susuki M."/>
            <person name="Suzuki K.-i.T."/>
            <person name="Hayashi T."/>
            <person name="Toyoda A."/>
            <person name="Oliveira C."/>
            <person name="Osipova E."/>
            <person name="Leigh N.D."/>
            <person name="Simon A."/>
            <person name="Yun M.H."/>
        </authorList>
    </citation>
    <scope>NUCLEOTIDE SEQUENCE</scope>
    <source>
        <strain evidence="2">20211129_DDA</strain>
        <tissue evidence="2">Liver</tissue>
    </source>
</reference>
<feature type="compositionally biased region" description="Polar residues" evidence="1">
    <location>
        <begin position="46"/>
        <end position="58"/>
    </location>
</feature>
<keyword evidence="3" id="KW-1185">Reference proteome</keyword>
<evidence type="ECO:0000313" key="2">
    <source>
        <dbReference type="EMBL" id="KAJ1192375.1"/>
    </source>
</evidence>
<gene>
    <name evidence="2" type="ORF">NDU88_001682</name>
</gene>
<name>A0AAV7UW18_PLEWA</name>
<sequence>MVVATSGVSPVQSSKAPTIDHSLVVDHRKGNRGSLPSRFGRRAPPGSSSTSNEVPRSATSLCLTPGAFGRPLIFGSSSGMPPSWSPRDPHLPRCSWAILDVCGPGPDRPAPSPGATAPYTRQATTGLPSAGGFPLSADLVRLGAQRSPPPGGGHPRGLGLVRRYMPPFKVGVCYARGPSGSARHTVPSSGSAPQQVSQQPLTREEGGRWPARSSGPHAAQAAVSPSSAVAATHGFPAQWPDPLLDRPRGGPSSHQGPPGRRGAALLSQPWSAGSPSNGMRSHARPRARSLQLPAPAWRQAPGRGARRTLPTGSAGALVPHTSPRSRSQSIRPRRRPRMTGEVSAPPE</sequence>
<organism evidence="2 3">
    <name type="scientific">Pleurodeles waltl</name>
    <name type="common">Iberian ribbed newt</name>
    <dbReference type="NCBI Taxonomy" id="8319"/>
    <lineage>
        <taxon>Eukaryota</taxon>
        <taxon>Metazoa</taxon>
        <taxon>Chordata</taxon>
        <taxon>Craniata</taxon>
        <taxon>Vertebrata</taxon>
        <taxon>Euteleostomi</taxon>
        <taxon>Amphibia</taxon>
        <taxon>Batrachia</taxon>
        <taxon>Caudata</taxon>
        <taxon>Salamandroidea</taxon>
        <taxon>Salamandridae</taxon>
        <taxon>Pleurodelinae</taxon>
        <taxon>Pleurodeles</taxon>
    </lineage>
</organism>
<dbReference type="Proteomes" id="UP001066276">
    <property type="component" value="Chromosome 2_2"/>
</dbReference>
<evidence type="ECO:0000313" key="3">
    <source>
        <dbReference type="Proteomes" id="UP001066276"/>
    </source>
</evidence>
<feature type="compositionally biased region" description="Low complexity" evidence="1">
    <location>
        <begin position="218"/>
        <end position="231"/>
    </location>
</feature>
<feature type="region of interest" description="Disordered" evidence="1">
    <location>
        <begin position="1"/>
        <end position="58"/>
    </location>
</feature>
<feature type="region of interest" description="Disordered" evidence="1">
    <location>
        <begin position="179"/>
        <end position="347"/>
    </location>
</feature>
<evidence type="ECO:0000256" key="1">
    <source>
        <dbReference type="SAM" id="MobiDB-lite"/>
    </source>
</evidence>
<feature type="compositionally biased region" description="Polar residues" evidence="1">
    <location>
        <begin position="186"/>
        <end position="201"/>
    </location>
</feature>
<accession>A0AAV7UW18</accession>